<dbReference type="Proteomes" id="UP001215598">
    <property type="component" value="Unassembled WGS sequence"/>
</dbReference>
<name>A0AAD7INM8_9AGAR</name>
<dbReference type="AlphaFoldDB" id="A0AAD7INM8"/>
<protein>
    <submittedName>
        <fullName evidence="2">Uncharacterized protein</fullName>
    </submittedName>
</protein>
<feature type="region of interest" description="Disordered" evidence="1">
    <location>
        <begin position="20"/>
        <end position="52"/>
    </location>
</feature>
<organism evidence="2 3">
    <name type="scientific">Mycena metata</name>
    <dbReference type="NCBI Taxonomy" id="1033252"/>
    <lineage>
        <taxon>Eukaryota</taxon>
        <taxon>Fungi</taxon>
        <taxon>Dikarya</taxon>
        <taxon>Basidiomycota</taxon>
        <taxon>Agaricomycotina</taxon>
        <taxon>Agaricomycetes</taxon>
        <taxon>Agaricomycetidae</taxon>
        <taxon>Agaricales</taxon>
        <taxon>Marasmiineae</taxon>
        <taxon>Mycenaceae</taxon>
        <taxon>Mycena</taxon>
    </lineage>
</organism>
<accession>A0AAD7INM8</accession>
<sequence length="163" mass="18184">MAASLLAMYAGNLTRGRQEPKLEFRAAKNYTQGRRVPENDGKNRPTGPNPSNQTLAVLITVRWGKTRTSWPFTPMAGLQEWKAEEMPKRYMVNGHRCPFVALMVTLLHQEVVELNCEPAILLGICSRKVNGELVRHALHMAAALGYNQGRNMAIIEAVVAVFI</sequence>
<gene>
    <name evidence="2" type="ORF">B0H16DRAFT_1462582</name>
</gene>
<keyword evidence="3" id="KW-1185">Reference proteome</keyword>
<reference evidence="2" key="1">
    <citation type="submission" date="2023-03" db="EMBL/GenBank/DDBJ databases">
        <title>Massive genome expansion in bonnet fungi (Mycena s.s.) driven by repeated elements and novel gene families across ecological guilds.</title>
        <authorList>
            <consortium name="Lawrence Berkeley National Laboratory"/>
            <person name="Harder C.B."/>
            <person name="Miyauchi S."/>
            <person name="Viragh M."/>
            <person name="Kuo A."/>
            <person name="Thoen E."/>
            <person name="Andreopoulos B."/>
            <person name="Lu D."/>
            <person name="Skrede I."/>
            <person name="Drula E."/>
            <person name="Henrissat B."/>
            <person name="Morin E."/>
            <person name="Kohler A."/>
            <person name="Barry K."/>
            <person name="LaButti K."/>
            <person name="Morin E."/>
            <person name="Salamov A."/>
            <person name="Lipzen A."/>
            <person name="Mereny Z."/>
            <person name="Hegedus B."/>
            <person name="Baldrian P."/>
            <person name="Stursova M."/>
            <person name="Weitz H."/>
            <person name="Taylor A."/>
            <person name="Grigoriev I.V."/>
            <person name="Nagy L.G."/>
            <person name="Martin F."/>
            <person name="Kauserud H."/>
        </authorList>
    </citation>
    <scope>NUCLEOTIDE SEQUENCE</scope>
    <source>
        <strain evidence="2">CBHHK182m</strain>
    </source>
</reference>
<evidence type="ECO:0000256" key="1">
    <source>
        <dbReference type="SAM" id="MobiDB-lite"/>
    </source>
</evidence>
<proteinExistence type="predicted"/>
<evidence type="ECO:0000313" key="3">
    <source>
        <dbReference type="Proteomes" id="UP001215598"/>
    </source>
</evidence>
<comment type="caution">
    <text evidence="2">The sequence shown here is derived from an EMBL/GenBank/DDBJ whole genome shotgun (WGS) entry which is preliminary data.</text>
</comment>
<dbReference type="EMBL" id="JARKIB010000081">
    <property type="protein sequence ID" value="KAJ7745988.1"/>
    <property type="molecule type" value="Genomic_DNA"/>
</dbReference>
<evidence type="ECO:0000313" key="2">
    <source>
        <dbReference type="EMBL" id="KAJ7745988.1"/>
    </source>
</evidence>